<dbReference type="AlphaFoldDB" id="A0A940P900"/>
<feature type="transmembrane region" description="Helical" evidence="2">
    <location>
        <begin position="67"/>
        <end position="85"/>
    </location>
</feature>
<name>A0A940P900_9ENTE</name>
<comment type="caution">
    <text evidence="3">The sequence shown here is derived from an EMBL/GenBank/DDBJ whole genome shotgun (WGS) entry which is preliminary data.</text>
</comment>
<feature type="region of interest" description="Disordered" evidence="1">
    <location>
        <begin position="147"/>
        <end position="169"/>
    </location>
</feature>
<protein>
    <submittedName>
        <fullName evidence="3">Uncharacterized protein</fullName>
    </submittedName>
</protein>
<keyword evidence="4" id="KW-1185">Reference proteome</keyword>
<feature type="compositionally biased region" description="Polar residues" evidence="1">
    <location>
        <begin position="154"/>
        <end position="169"/>
    </location>
</feature>
<keyword evidence="2" id="KW-0812">Transmembrane</keyword>
<keyword evidence="2" id="KW-0472">Membrane</keyword>
<gene>
    <name evidence="3" type="ORF">I6N95_04660</name>
</gene>
<accession>A0A940P900</accession>
<evidence type="ECO:0000256" key="1">
    <source>
        <dbReference type="SAM" id="MobiDB-lite"/>
    </source>
</evidence>
<dbReference type="Proteomes" id="UP000674938">
    <property type="component" value="Unassembled WGS sequence"/>
</dbReference>
<organism evidence="3 4">
    <name type="scientific">Vagococcus allomyrinae</name>
    <dbReference type="NCBI Taxonomy" id="2794353"/>
    <lineage>
        <taxon>Bacteria</taxon>
        <taxon>Bacillati</taxon>
        <taxon>Bacillota</taxon>
        <taxon>Bacilli</taxon>
        <taxon>Lactobacillales</taxon>
        <taxon>Enterococcaceae</taxon>
        <taxon>Vagococcus</taxon>
    </lineage>
</organism>
<evidence type="ECO:0000256" key="2">
    <source>
        <dbReference type="SAM" id="Phobius"/>
    </source>
</evidence>
<evidence type="ECO:0000313" key="4">
    <source>
        <dbReference type="Proteomes" id="UP000674938"/>
    </source>
</evidence>
<sequence>MAKIIKLEETEVVIASKDHSAIRVAYDALDFKPKLGDHVEIYHDDDQVIVLKVEATKAPAKPFYQQMWFWLVLLVLVGLITYLAGKGLSEQVPATEPVVESQVESPQVSSQLEASTETNEKLAQLITSLQEEIANLKLKVEELKNKLEEQQNQSTDPTQKPAETTDASQ</sequence>
<dbReference type="RefSeq" id="WP_209525192.1">
    <property type="nucleotide sequence ID" value="NZ_JAEEGA010000002.1"/>
</dbReference>
<proteinExistence type="predicted"/>
<reference evidence="3" key="1">
    <citation type="submission" date="2020-12" db="EMBL/GenBank/DDBJ databases">
        <title>Vagococcus allomyrinae sp. nov. and Enterococcus lavae sp. nov., isolated from the larvae of Allomyrina dichotoma.</title>
        <authorList>
            <person name="Lee S.D."/>
        </authorList>
    </citation>
    <scope>NUCLEOTIDE SEQUENCE</scope>
    <source>
        <strain evidence="3">BWB3-3</strain>
    </source>
</reference>
<dbReference type="EMBL" id="JAEEGA010000002">
    <property type="protein sequence ID" value="MBP1040300.1"/>
    <property type="molecule type" value="Genomic_DNA"/>
</dbReference>
<keyword evidence="2" id="KW-1133">Transmembrane helix</keyword>
<evidence type="ECO:0000313" key="3">
    <source>
        <dbReference type="EMBL" id="MBP1040300.1"/>
    </source>
</evidence>